<dbReference type="PROSITE" id="PS50011">
    <property type="entry name" value="PROTEIN_KINASE_DOM"/>
    <property type="match status" value="1"/>
</dbReference>
<evidence type="ECO:0000256" key="3">
    <source>
        <dbReference type="ARBA" id="ARBA00022679"/>
    </source>
</evidence>
<evidence type="ECO:0000256" key="6">
    <source>
        <dbReference type="ARBA" id="ARBA00022840"/>
    </source>
</evidence>
<dbReference type="GO" id="GO:0005524">
    <property type="term" value="F:ATP binding"/>
    <property type="evidence" value="ECO:0007669"/>
    <property type="project" value="UniProtKB-KW"/>
</dbReference>
<dbReference type="SMART" id="SM00220">
    <property type="entry name" value="S_TKc"/>
    <property type="match status" value="1"/>
</dbReference>
<gene>
    <name evidence="10" type="ORF">P170DRAFT_455462</name>
</gene>
<comment type="caution">
    <text evidence="10">The sequence shown here is derived from an EMBL/GenBank/DDBJ whole genome shotgun (WGS) entry which is preliminary data.</text>
</comment>
<dbReference type="Gene3D" id="3.30.200.20">
    <property type="entry name" value="Phosphorylase Kinase, domain 1"/>
    <property type="match status" value="1"/>
</dbReference>
<keyword evidence="11" id="KW-1185">Reference proteome</keyword>
<organism evidence="10 11">
    <name type="scientific">Aspergillus steynii IBT 23096</name>
    <dbReference type="NCBI Taxonomy" id="1392250"/>
    <lineage>
        <taxon>Eukaryota</taxon>
        <taxon>Fungi</taxon>
        <taxon>Dikarya</taxon>
        <taxon>Ascomycota</taxon>
        <taxon>Pezizomycotina</taxon>
        <taxon>Eurotiomycetes</taxon>
        <taxon>Eurotiomycetidae</taxon>
        <taxon>Eurotiales</taxon>
        <taxon>Aspergillaceae</taxon>
        <taxon>Aspergillus</taxon>
        <taxon>Aspergillus subgen. Circumdati</taxon>
    </lineage>
</organism>
<dbReference type="PANTHER" id="PTHR47634:SF9">
    <property type="entry name" value="PROTEIN KINASE DOMAIN-CONTAINING PROTEIN-RELATED"/>
    <property type="match status" value="1"/>
</dbReference>
<dbReference type="PANTHER" id="PTHR47634">
    <property type="entry name" value="PROTEIN KINASE DOMAIN-CONTAINING PROTEIN-RELATED"/>
    <property type="match status" value="1"/>
</dbReference>
<dbReference type="Pfam" id="PF00069">
    <property type="entry name" value="Pkinase"/>
    <property type="match status" value="2"/>
</dbReference>
<keyword evidence="2" id="KW-0723">Serine/threonine-protein kinase</keyword>
<evidence type="ECO:0000313" key="10">
    <source>
        <dbReference type="EMBL" id="PLB51214.1"/>
    </source>
</evidence>
<dbReference type="SUPFAM" id="SSF56112">
    <property type="entry name" value="Protein kinase-like (PK-like)"/>
    <property type="match status" value="1"/>
</dbReference>
<dbReference type="STRING" id="1392250.A0A2I2GE97"/>
<dbReference type="RefSeq" id="XP_024706516.1">
    <property type="nucleotide sequence ID" value="XM_024851527.1"/>
</dbReference>
<keyword evidence="3" id="KW-0808">Transferase</keyword>
<evidence type="ECO:0000259" key="9">
    <source>
        <dbReference type="PROSITE" id="PS50011"/>
    </source>
</evidence>
<proteinExistence type="predicted"/>
<dbReference type="InterPro" id="IPR051334">
    <property type="entry name" value="SRPK"/>
</dbReference>
<dbReference type="EMBL" id="MSFO01000003">
    <property type="protein sequence ID" value="PLB51214.1"/>
    <property type="molecule type" value="Genomic_DNA"/>
</dbReference>
<dbReference type="InterPro" id="IPR011009">
    <property type="entry name" value="Kinase-like_dom_sf"/>
</dbReference>
<dbReference type="GO" id="GO:0005634">
    <property type="term" value="C:nucleus"/>
    <property type="evidence" value="ECO:0007669"/>
    <property type="project" value="TreeGrafter"/>
</dbReference>
<keyword evidence="4" id="KW-0547">Nucleotide-binding</keyword>
<evidence type="ECO:0000256" key="5">
    <source>
        <dbReference type="ARBA" id="ARBA00022777"/>
    </source>
</evidence>
<dbReference type="OrthoDB" id="5979581at2759"/>
<name>A0A2I2GE97_9EURO</name>
<comment type="catalytic activity">
    <reaction evidence="8">
        <text>L-seryl-[protein] + ATP = O-phospho-L-seryl-[protein] + ADP + H(+)</text>
        <dbReference type="Rhea" id="RHEA:17989"/>
        <dbReference type="Rhea" id="RHEA-COMP:9863"/>
        <dbReference type="Rhea" id="RHEA-COMP:11604"/>
        <dbReference type="ChEBI" id="CHEBI:15378"/>
        <dbReference type="ChEBI" id="CHEBI:29999"/>
        <dbReference type="ChEBI" id="CHEBI:30616"/>
        <dbReference type="ChEBI" id="CHEBI:83421"/>
        <dbReference type="ChEBI" id="CHEBI:456216"/>
        <dbReference type="EC" id="2.7.11.1"/>
    </reaction>
</comment>
<evidence type="ECO:0000256" key="8">
    <source>
        <dbReference type="ARBA" id="ARBA00048679"/>
    </source>
</evidence>
<keyword evidence="5 10" id="KW-0418">Kinase</keyword>
<reference evidence="10 11" key="1">
    <citation type="submission" date="2016-12" db="EMBL/GenBank/DDBJ databases">
        <title>The genomes of Aspergillus section Nigri reveals drivers in fungal speciation.</title>
        <authorList>
            <consortium name="DOE Joint Genome Institute"/>
            <person name="Vesth T.C."/>
            <person name="Nybo J."/>
            <person name="Theobald S."/>
            <person name="Brandl J."/>
            <person name="Frisvad J.C."/>
            <person name="Nielsen K.F."/>
            <person name="Lyhne E.K."/>
            <person name="Kogle M.E."/>
            <person name="Kuo A."/>
            <person name="Riley R."/>
            <person name="Clum A."/>
            <person name="Nolan M."/>
            <person name="Lipzen A."/>
            <person name="Salamov A."/>
            <person name="Henrissat B."/>
            <person name="Wiebenga A."/>
            <person name="De Vries R.P."/>
            <person name="Grigoriev I.V."/>
            <person name="Mortensen U.H."/>
            <person name="Andersen M.R."/>
            <person name="Baker S.E."/>
        </authorList>
    </citation>
    <scope>NUCLEOTIDE SEQUENCE [LARGE SCALE GENOMIC DNA]</scope>
    <source>
        <strain evidence="10 11">IBT 23096</strain>
    </source>
</reference>
<dbReference type="Gene3D" id="1.10.510.10">
    <property type="entry name" value="Transferase(Phosphotransferase) domain 1"/>
    <property type="match status" value="1"/>
</dbReference>
<dbReference type="AlphaFoldDB" id="A0A2I2GE97"/>
<keyword evidence="6" id="KW-0067">ATP-binding</keyword>
<dbReference type="GO" id="GO:0050684">
    <property type="term" value="P:regulation of mRNA processing"/>
    <property type="evidence" value="ECO:0007669"/>
    <property type="project" value="TreeGrafter"/>
</dbReference>
<dbReference type="GO" id="GO:0005737">
    <property type="term" value="C:cytoplasm"/>
    <property type="evidence" value="ECO:0007669"/>
    <property type="project" value="TreeGrafter"/>
</dbReference>
<dbReference type="GO" id="GO:0004674">
    <property type="term" value="F:protein serine/threonine kinase activity"/>
    <property type="evidence" value="ECO:0007669"/>
    <property type="project" value="UniProtKB-KW"/>
</dbReference>
<sequence length="381" mass="43130">MTGTWCNFGVSYSSSQVMCEVNYIGKTRRFERIHDVVEPVEEYRAGGYHPVHLEDTFQQRYRIVGKWAFGQFSTVWLAEDTRLQIYVTLKILKADVSSNSREHSILLHLARADVSHPGKNYVLQLLDQFEHHGPNGVHLCLVFPVMMSDGEAMTVRETPRYAVYVREISKQILLGLNYIHDQGLIHGDLQPANILFTVDCDLSSELMTEPEFSPVNWLPGVEVDNSAPRYLLCSQRPRGMLDNAAFSTLIVKIGDMGGAMWNTQDGSSPVTPIALRAPELLQPCSWNQKIDIWALGCLPLFPVESFGCTVDEVHGILRSLIHELFEHGNQKFAVYISERLPADFGKENSEKFANFLWSMLQERPEDRESAAELLSHSFLVG</sequence>
<dbReference type="InterPro" id="IPR000719">
    <property type="entry name" value="Prot_kinase_dom"/>
</dbReference>
<protein>
    <recommendedName>
        <fullName evidence="1">non-specific serine/threonine protein kinase</fullName>
        <ecNumber evidence="1">2.7.11.1</ecNumber>
    </recommendedName>
</protein>
<evidence type="ECO:0000256" key="7">
    <source>
        <dbReference type="ARBA" id="ARBA00047899"/>
    </source>
</evidence>
<feature type="domain" description="Protein kinase" evidence="9">
    <location>
        <begin position="61"/>
        <end position="379"/>
    </location>
</feature>
<evidence type="ECO:0000256" key="4">
    <source>
        <dbReference type="ARBA" id="ARBA00022741"/>
    </source>
</evidence>
<dbReference type="Proteomes" id="UP000234275">
    <property type="component" value="Unassembled WGS sequence"/>
</dbReference>
<evidence type="ECO:0000256" key="1">
    <source>
        <dbReference type="ARBA" id="ARBA00012513"/>
    </source>
</evidence>
<dbReference type="GO" id="GO:0000245">
    <property type="term" value="P:spliceosomal complex assembly"/>
    <property type="evidence" value="ECO:0007669"/>
    <property type="project" value="TreeGrafter"/>
</dbReference>
<dbReference type="EC" id="2.7.11.1" evidence="1"/>
<evidence type="ECO:0000313" key="11">
    <source>
        <dbReference type="Proteomes" id="UP000234275"/>
    </source>
</evidence>
<dbReference type="VEuPathDB" id="FungiDB:P170DRAFT_455462"/>
<comment type="catalytic activity">
    <reaction evidence="7">
        <text>L-threonyl-[protein] + ATP = O-phospho-L-threonyl-[protein] + ADP + H(+)</text>
        <dbReference type="Rhea" id="RHEA:46608"/>
        <dbReference type="Rhea" id="RHEA-COMP:11060"/>
        <dbReference type="Rhea" id="RHEA-COMP:11605"/>
        <dbReference type="ChEBI" id="CHEBI:15378"/>
        <dbReference type="ChEBI" id="CHEBI:30013"/>
        <dbReference type="ChEBI" id="CHEBI:30616"/>
        <dbReference type="ChEBI" id="CHEBI:61977"/>
        <dbReference type="ChEBI" id="CHEBI:456216"/>
        <dbReference type="EC" id="2.7.11.1"/>
    </reaction>
</comment>
<evidence type="ECO:0000256" key="2">
    <source>
        <dbReference type="ARBA" id="ARBA00022527"/>
    </source>
</evidence>
<accession>A0A2I2GE97</accession>
<dbReference type="GeneID" id="36559226"/>